<name>A0ACA9P9K2_9GLOM</name>
<dbReference type="EMBL" id="CAJVPW010022640">
    <property type="protein sequence ID" value="CAG8698244.1"/>
    <property type="molecule type" value="Genomic_DNA"/>
</dbReference>
<evidence type="ECO:0000313" key="2">
    <source>
        <dbReference type="Proteomes" id="UP000789366"/>
    </source>
</evidence>
<sequence length="92" mass="10784">MHNPISNSHCGFRSLAVTFFKDEEKWKDVKFVMKDQLIKQKELYSNILGYNMNHLIAVLSYLSQTCQMELWFYSPECAQLASDIFNVPVIVF</sequence>
<feature type="non-terminal residue" evidence="1">
    <location>
        <position position="92"/>
    </location>
</feature>
<organism evidence="1 2">
    <name type="scientific">Cetraspora pellucida</name>
    <dbReference type="NCBI Taxonomy" id="1433469"/>
    <lineage>
        <taxon>Eukaryota</taxon>
        <taxon>Fungi</taxon>
        <taxon>Fungi incertae sedis</taxon>
        <taxon>Mucoromycota</taxon>
        <taxon>Glomeromycotina</taxon>
        <taxon>Glomeromycetes</taxon>
        <taxon>Diversisporales</taxon>
        <taxon>Gigasporaceae</taxon>
        <taxon>Cetraspora</taxon>
    </lineage>
</organism>
<comment type="caution">
    <text evidence="1">The sequence shown here is derived from an EMBL/GenBank/DDBJ whole genome shotgun (WGS) entry which is preliminary data.</text>
</comment>
<reference evidence="1" key="1">
    <citation type="submission" date="2021-06" db="EMBL/GenBank/DDBJ databases">
        <authorList>
            <person name="Kallberg Y."/>
            <person name="Tangrot J."/>
            <person name="Rosling A."/>
        </authorList>
    </citation>
    <scope>NUCLEOTIDE SEQUENCE</scope>
    <source>
        <strain evidence="1">28 12/20/2015</strain>
    </source>
</reference>
<proteinExistence type="predicted"/>
<evidence type="ECO:0000313" key="1">
    <source>
        <dbReference type="EMBL" id="CAG8698244.1"/>
    </source>
</evidence>
<gene>
    <name evidence="1" type="ORF">SPELUC_LOCUS11134</name>
</gene>
<dbReference type="Proteomes" id="UP000789366">
    <property type="component" value="Unassembled WGS sequence"/>
</dbReference>
<keyword evidence="2" id="KW-1185">Reference proteome</keyword>
<protein>
    <submittedName>
        <fullName evidence="1">12055_t:CDS:1</fullName>
    </submittedName>
</protein>
<accession>A0ACA9P9K2</accession>